<evidence type="ECO:0000313" key="3">
    <source>
        <dbReference type="Proteomes" id="UP001189429"/>
    </source>
</evidence>
<organism evidence="2 3">
    <name type="scientific">Prorocentrum cordatum</name>
    <dbReference type="NCBI Taxonomy" id="2364126"/>
    <lineage>
        <taxon>Eukaryota</taxon>
        <taxon>Sar</taxon>
        <taxon>Alveolata</taxon>
        <taxon>Dinophyceae</taxon>
        <taxon>Prorocentrales</taxon>
        <taxon>Prorocentraceae</taxon>
        <taxon>Prorocentrum</taxon>
    </lineage>
</organism>
<proteinExistence type="predicted"/>
<feature type="non-terminal residue" evidence="2">
    <location>
        <position position="240"/>
    </location>
</feature>
<name>A0ABN9PM90_9DINO</name>
<feature type="region of interest" description="Disordered" evidence="1">
    <location>
        <begin position="1"/>
        <end position="21"/>
    </location>
</feature>
<keyword evidence="3" id="KW-1185">Reference proteome</keyword>
<comment type="caution">
    <text evidence="2">The sequence shown here is derived from an EMBL/GenBank/DDBJ whole genome shotgun (WGS) entry which is preliminary data.</text>
</comment>
<accession>A0ABN9PM90</accession>
<protein>
    <submittedName>
        <fullName evidence="2">Uncharacterized protein</fullName>
    </submittedName>
</protein>
<evidence type="ECO:0000256" key="1">
    <source>
        <dbReference type="SAM" id="MobiDB-lite"/>
    </source>
</evidence>
<feature type="non-terminal residue" evidence="2">
    <location>
        <position position="1"/>
    </location>
</feature>
<reference evidence="2" key="1">
    <citation type="submission" date="2023-10" db="EMBL/GenBank/DDBJ databases">
        <authorList>
            <person name="Chen Y."/>
            <person name="Shah S."/>
            <person name="Dougan E. K."/>
            <person name="Thang M."/>
            <person name="Chan C."/>
        </authorList>
    </citation>
    <scope>NUCLEOTIDE SEQUENCE [LARGE SCALE GENOMIC DNA]</scope>
</reference>
<sequence length="240" mass="27229">TGAAARLGGPREAGSAARSLRLGGTPIPAEWAWTSSTSRWRSTPSSGFAVPKAAKAGALLRPWPAWPGPRSRQRSRADRRRTAVCWARPSWWRPSWRRRWRSSSWRRASGRRGRAPLQAQLGALEQLMARRPTSRGTRTVPNTSGRPRGCCWRSSRRAAPRRRATRGRAGRRCWRCRWWRAAPRCRTRRSPRRSLGRAGAEAPCAAGANSWRRRRCSSRRAAPWCRACSRGPRRCRRCSS</sequence>
<evidence type="ECO:0000313" key="2">
    <source>
        <dbReference type="EMBL" id="CAK0794177.1"/>
    </source>
</evidence>
<dbReference type="EMBL" id="CAUYUJ010001110">
    <property type="protein sequence ID" value="CAK0794177.1"/>
    <property type="molecule type" value="Genomic_DNA"/>
</dbReference>
<dbReference type="Proteomes" id="UP001189429">
    <property type="component" value="Unassembled WGS sequence"/>
</dbReference>
<gene>
    <name evidence="2" type="ORF">PCOR1329_LOCUS4254</name>
</gene>